<comment type="subcellular location">
    <subcellularLocation>
        <location evidence="2">Cell membrane</location>
        <topology evidence="2">Multi-pass membrane protein</topology>
    </subcellularLocation>
</comment>
<name>A0A448MX47_9ACTN</name>
<evidence type="ECO:0000256" key="1">
    <source>
        <dbReference type="ARBA" id="ARBA00010692"/>
    </source>
</evidence>
<dbReference type="PANTHER" id="PTHR34295:SF1">
    <property type="entry name" value="BIOTIN TRANSPORTER BIOY"/>
    <property type="match status" value="1"/>
</dbReference>
<feature type="transmembrane region" description="Helical" evidence="3">
    <location>
        <begin position="63"/>
        <end position="87"/>
    </location>
</feature>
<dbReference type="InterPro" id="IPR003784">
    <property type="entry name" value="BioY"/>
</dbReference>
<organism evidence="4 5">
    <name type="scientific">Arachnia propionica</name>
    <dbReference type="NCBI Taxonomy" id="1750"/>
    <lineage>
        <taxon>Bacteria</taxon>
        <taxon>Bacillati</taxon>
        <taxon>Actinomycetota</taxon>
        <taxon>Actinomycetes</taxon>
        <taxon>Propionibacteriales</taxon>
        <taxon>Propionibacteriaceae</taxon>
        <taxon>Arachnia</taxon>
    </lineage>
</organism>
<proteinExistence type="inferred from homology"/>
<dbReference type="PANTHER" id="PTHR34295">
    <property type="entry name" value="BIOTIN TRANSPORTER BIOY"/>
    <property type="match status" value="1"/>
</dbReference>
<dbReference type="Proteomes" id="UP000273044">
    <property type="component" value="Chromosome"/>
</dbReference>
<feature type="transmembrane region" description="Helical" evidence="3">
    <location>
        <begin position="12"/>
        <end position="33"/>
    </location>
</feature>
<reference evidence="4 5" key="1">
    <citation type="submission" date="2018-12" db="EMBL/GenBank/DDBJ databases">
        <authorList>
            <consortium name="Pathogen Informatics"/>
        </authorList>
    </citation>
    <scope>NUCLEOTIDE SEQUENCE [LARGE SCALE GENOMIC DNA]</scope>
    <source>
        <strain evidence="4 5">NCTC12967</strain>
    </source>
</reference>
<evidence type="ECO:0000256" key="3">
    <source>
        <dbReference type="SAM" id="Phobius"/>
    </source>
</evidence>
<comment type="similarity">
    <text evidence="1 2">Belongs to the BioY family.</text>
</comment>
<dbReference type="Gene3D" id="1.10.1760.20">
    <property type="match status" value="1"/>
</dbReference>
<dbReference type="Pfam" id="PF02632">
    <property type="entry name" value="BioY"/>
    <property type="match status" value="1"/>
</dbReference>
<keyword evidence="2" id="KW-0813">Transport</keyword>
<dbReference type="GO" id="GO:0015225">
    <property type="term" value="F:biotin transmembrane transporter activity"/>
    <property type="evidence" value="ECO:0007669"/>
    <property type="project" value="UniProtKB-UniRule"/>
</dbReference>
<gene>
    <name evidence="4" type="primary">bioY</name>
    <name evidence="4" type="ORF">NCTC12967_01009</name>
</gene>
<evidence type="ECO:0000313" key="4">
    <source>
        <dbReference type="EMBL" id="VEH69731.1"/>
    </source>
</evidence>
<evidence type="ECO:0000313" key="5">
    <source>
        <dbReference type="Proteomes" id="UP000273044"/>
    </source>
</evidence>
<keyword evidence="5" id="KW-1185">Reference proteome</keyword>
<dbReference type="GeneID" id="64406489"/>
<keyword evidence="3" id="KW-1133">Transmembrane helix</keyword>
<dbReference type="AlphaFoldDB" id="A0A448MX47"/>
<feature type="transmembrane region" description="Helical" evidence="3">
    <location>
        <begin position="160"/>
        <end position="181"/>
    </location>
</feature>
<feature type="transmembrane region" description="Helical" evidence="3">
    <location>
        <begin position="93"/>
        <end position="112"/>
    </location>
</feature>
<dbReference type="GO" id="GO:0005886">
    <property type="term" value="C:plasma membrane"/>
    <property type="evidence" value="ECO:0007669"/>
    <property type="project" value="UniProtKB-SubCell"/>
</dbReference>
<dbReference type="EMBL" id="LR134406">
    <property type="protein sequence ID" value="VEH69731.1"/>
    <property type="molecule type" value="Genomic_DNA"/>
</dbReference>
<keyword evidence="2 3" id="KW-0472">Membrane</keyword>
<feature type="transmembrane region" description="Helical" evidence="3">
    <location>
        <begin position="39"/>
        <end position="56"/>
    </location>
</feature>
<keyword evidence="3" id="KW-0812">Transmembrane</keyword>
<feature type="transmembrane region" description="Helical" evidence="3">
    <location>
        <begin position="124"/>
        <end position="148"/>
    </location>
</feature>
<evidence type="ECO:0000256" key="2">
    <source>
        <dbReference type="PIRNR" id="PIRNR016661"/>
    </source>
</evidence>
<keyword evidence="2" id="KW-1003">Cell membrane</keyword>
<accession>A0A448MX47</accession>
<dbReference type="PIRSF" id="PIRSF016661">
    <property type="entry name" value="BioY"/>
    <property type="match status" value="1"/>
</dbReference>
<sequence length="191" mass="19589">MPASARFFRGGDLAYVAVFAALIAALSIVPGFNIGPVPFTLQTVGVGLAGLCLGPWRGFASVLLYLLVGAAGLPVFAKGGAGLAPFVGPTGGYLIAFPLAALLAGFVAVLALKRGLSASTPVIFFLGLLAGRYLIILPLGVFGLMRAGGVDFGKALGIDMGFWVSDAIKSVIVVILAYAVHRAFPRLLAQR</sequence>
<protein>
    <recommendedName>
        <fullName evidence="2">Biotin transporter</fullName>
    </recommendedName>
</protein>
<dbReference type="RefSeq" id="WP_061787156.1">
    <property type="nucleotide sequence ID" value="NZ_CAJZDL010000066.1"/>
</dbReference>